<reference evidence="2 3" key="1">
    <citation type="submission" date="2015-09" db="EMBL/GenBank/DDBJ databases">
        <title>Genome sequence, genome mining and natural product profiling of a biocontrol bacterium Streptomyces malaysiensis F913.</title>
        <authorList>
            <person name="Xu Y."/>
            <person name="Wei J."/>
            <person name="Xie J."/>
            <person name="Li T."/>
            <person name="Zhou Z."/>
        </authorList>
    </citation>
    <scope>NUCLEOTIDE SEQUENCE [LARGE SCALE GENOMIC DNA]</scope>
    <source>
        <strain evidence="2 3">F913</strain>
    </source>
</reference>
<name>A0A2J7Z267_STRMQ</name>
<dbReference type="PANTHER" id="PTHR43649">
    <property type="entry name" value="ARABINOSE-BINDING PROTEIN-RELATED"/>
    <property type="match status" value="1"/>
</dbReference>
<organism evidence="2 3">
    <name type="scientific">Streptomyces malaysiensis</name>
    <dbReference type="NCBI Taxonomy" id="92644"/>
    <lineage>
        <taxon>Bacteria</taxon>
        <taxon>Bacillati</taxon>
        <taxon>Actinomycetota</taxon>
        <taxon>Actinomycetes</taxon>
        <taxon>Kitasatosporales</taxon>
        <taxon>Streptomycetaceae</taxon>
        <taxon>Streptomyces</taxon>
        <taxon>Streptomyces violaceusniger group</taxon>
    </lineage>
</organism>
<keyword evidence="1" id="KW-0732">Signal</keyword>
<dbReference type="InterPro" id="IPR006311">
    <property type="entry name" value="TAT_signal"/>
</dbReference>
<dbReference type="PROSITE" id="PS51318">
    <property type="entry name" value="TAT"/>
    <property type="match status" value="1"/>
</dbReference>
<accession>A0A2J7Z267</accession>
<evidence type="ECO:0000256" key="1">
    <source>
        <dbReference type="SAM" id="SignalP"/>
    </source>
</evidence>
<protein>
    <recommendedName>
        <fullName evidence="4">ABC transporter substrate-binding protein</fullName>
    </recommendedName>
</protein>
<dbReference type="RefSeq" id="WP_102933175.1">
    <property type="nucleotide sequence ID" value="NZ_JBEOTK010000019.1"/>
</dbReference>
<dbReference type="EMBL" id="LJIW01000001">
    <property type="protein sequence ID" value="PNG94368.1"/>
    <property type="molecule type" value="Genomic_DNA"/>
</dbReference>
<proteinExistence type="predicted"/>
<dbReference type="PROSITE" id="PS51257">
    <property type="entry name" value="PROKAR_LIPOPROTEIN"/>
    <property type="match status" value="1"/>
</dbReference>
<feature type="chain" id="PRO_5014327299" description="ABC transporter substrate-binding protein" evidence="1">
    <location>
        <begin position="25"/>
        <end position="421"/>
    </location>
</feature>
<dbReference type="CDD" id="cd14748">
    <property type="entry name" value="PBP2_UgpB"/>
    <property type="match status" value="1"/>
</dbReference>
<keyword evidence="3" id="KW-1185">Reference proteome</keyword>
<dbReference type="InterPro" id="IPR050490">
    <property type="entry name" value="Bact_solute-bd_prot1"/>
</dbReference>
<comment type="caution">
    <text evidence="2">The sequence shown here is derived from an EMBL/GenBank/DDBJ whole genome shotgun (WGS) entry which is preliminary data.</text>
</comment>
<dbReference type="Proteomes" id="UP000236520">
    <property type="component" value="Unassembled WGS sequence"/>
</dbReference>
<evidence type="ECO:0008006" key="4">
    <source>
        <dbReference type="Google" id="ProtNLM"/>
    </source>
</evidence>
<dbReference type="Pfam" id="PF13416">
    <property type="entry name" value="SBP_bac_8"/>
    <property type="match status" value="1"/>
</dbReference>
<dbReference type="PANTHER" id="PTHR43649:SF30">
    <property type="entry name" value="ABC TRANSPORTER SUBSTRATE-BINDING PROTEIN"/>
    <property type="match status" value="1"/>
</dbReference>
<sequence length="421" mass="45349">MTSIVSRRALLLAAGAAAVTTACGRDTSGTLRFLVPSGVRAQAAGAALGKDFTRRTGVSFEIQLSGGGGNWSDVDGRLATAFAAGTPPTMALVGANAVLTYAAAGLLQPLEPLMSEGGFRPDDYIKPFRRVNRYDGHTVAALYSLGTMVFSYNADAFRKAGLDPDRPPTTWSEMRSAAAALVGRRAARYGALHSYNADSNWTFENFIGWAGGSLMDTRRRRITFADRPGVDVLTYWRGLITDKLSTPTTTLEMDDAFLRGDAAMVFGPSTKPVRYAKEASFDCRTAMVPIPDGGTRRLPPGGGSLVIFTKDKREQRAAWQIIQALISAPGQTELCTNTGEIPVNVRATGARYLGPVIKEQPYRRPALDSVPDLAQRFQFPGLRAVQINDLLQQNIYAALTGAKEPRQALNDAARRAESLLP</sequence>
<dbReference type="SUPFAM" id="SSF53850">
    <property type="entry name" value="Periplasmic binding protein-like II"/>
    <property type="match status" value="1"/>
</dbReference>
<feature type="signal peptide" evidence="1">
    <location>
        <begin position="1"/>
        <end position="24"/>
    </location>
</feature>
<dbReference type="Gene3D" id="3.40.190.10">
    <property type="entry name" value="Periplasmic binding protein-like II"/>
    <property type="match status" value="1"/>
</dbReference>
<gene>
    <name evidence="2" type="ORF">SMF913_10393</name>
</gene>
<evidence type="ECO:0000313" key="3">
    <source>
        <dbReference type="Proteomes" id="UP000236520"/>
    </source>
</evidence>
<dbReference type="InterPro" id="IPR006059">
    <property type="entry name" value="SBP"/>
</dbReference>
<evidence type="ECO:0000313" key="2">
    <source>
        <dbReference type="EMBL" id="PNG94368.1"/>
    </source>
</evidence>
<dbReference type="AlphaFoldDB" id="A0A2J7Z267"/>